<evidence type="ECO:0008006" key="4">
    <source>
        <dbReference type="Google" id="ProtNLM"/>
    </source>
</evidence>
<feature type="non-terminal residue" evidence="2">
    <location>
        <position position="1"/>
    </location>
</feature>
<organism evidence="2 3">
    <name type="scientific">Nematostella vectensis</name>
    <name type="common">Starlet sea anemone</name>
    <dbReference type="NCBI Taxonomy" id="45351"/>
    <lineage>
        <taxon>Eukaryota</taxon>
        <taxon>Metazoa</taxon>
        <taxon>Cnidaria</taxon>
        <taxon>Anthozoa</taxon>
        <taxon>Hexacorallia</taxon>
        <taxon>Actiniaria</taxon>
        <taxon>Edwardsiidae</taxon>
        <taxon>Nematostella</taxon>
    </lineage>
</organism>
<dbReference type="KEGG" id="nve:5521704"/>
<dbReference type="InParanoid" id="A7RGG1"/>
<sequence length="157" mass="17743">AEVGSLEEEAIKRKERLKALKTKGGSATDEESRKRPADKSSDPVRVIKFRNYVPKDDELKDKKVPDAKPLSVEEEVKDHLEKAKSDKVIEEVDLTNLAPRKPDWDLKRDVAKKLEKLERRTQSAIVEIIRDRLQEGKEKEDLAAAVNAAAAAEQGYQ</sequence>
<dbReference type="Proteomes" id="UP000001593">
    <property type="component" value="Unassembled WGS sequence"/>
</dbReference>
<dbReference type="AlphaFoldDB" id="A7RGG1"/>
<keyword evidence="3" id="KW-1185">Reference proteome</keyword>
<accession>A7RGG1</accession>
<feature type="region of interest" description="Disordered" evidence="1">
    <location>
        <begin position="16"/>
        <end position="47"/>
    </location>
</feature>
<gene>
    <name evidence="2" type="ORF">NEMVEDRAFT_v1g238072</name>
</gene>
<dbReference type="PhylomeDB" id="A7RGG1"/>
<dbReference type="Pfam" id="PF08315">
    <property type="entry name" value="cwf18"/>
    <property type="match status" value="1"/>
</dbReference>
<dbReference type="STRING" id="45351.A7RGG1"/>
<dbReference type="PANTHER" id="PTHR31551:SF1">
    <property type="entry name" value="COILED-COIL DOMAIN-CONTAINING PROTEIN 12"/>
    <property type="match status" value="1"/>
</dbReference>
<proteinExistence type="predicted"/>
<dbReference type="PANTHER" id="PTHR31551">
    <property type="entry name" value="PRE-MRNA-SPLICING FACTOR CWF18"/>
    <property type="match status" value="1"/>
</dbReference>
<protein>
    <recommendedName>
        <fullName evidence="4">Coiled-coil domain-containing protein 12</fullName>
    </recommendedName>
</protein>
<dbReference type="eggNOG" id="KOG3407">
    <property type="taxonomic scope" value="Eukaryota"/>
</dbReference>
<feature type="compositionally biased region" description="Basic and acidic residues" evidence="1">
    <location>
        <begin position="30"/>
        <end position="42"/>
    </location>
</feature>
<dbReference type="OrthoDB" id="10261348at2759"/>
<evidence type="ECO:0000313" key="2">
    <source>
        <dbReference type="EMBL" id="EDO49423.1"/>
    </source>
</evidence>
<evidence type="ECO:0000256" key="1">
    <source>
        <dbReference type="SAM" id="MobiDB-lite"/>
    </source>
</evidence>
<dbReference type="GO" id="GO:0071014">
    <property type="term" value="C:post-mRNA release spliceosomal complex"/>
    <property type="evidence" value="ECO:0000318"/>
    <property type="project" value="GO_Central"/>
</dbReference>
<dbReference type="InterPro" id="IPR013169">
    <property type="entry name" value="mRNA_splic_Cwf18-like"/>
</dbReference>
<dbReference type="GO" id="GO:0005684">
    <property type="term" value="C:U2-type spliceosomal complex"/>
    <property type="evidence" value="ECO:0000318"/>
    <property type="project" value="GO_Central"/>
</dbReference>
<dbReference type="OMA" id="KPHNETT"/>
<evidence type="ECO:0000313" key="3">
    <source>
        <dbReference type="Proteomes" id="UP000001593"/>
    </source>
</evidence>
<name>A7RGG1_NEMVE</name>
<dbReference type="EMBL" id="DS469509">
    <property type="protein sequence ID" value="EDO49423.1"/>
    <property type="molecule type" value="Genomic_DNA"/>
</dbReference>
<dbReference type="HOGENOM" id="CLU_091076_3_0_1"/>
<reference evidence="2 3" key="1">
    <citation type="journal article" date="2007" name="Science">
        <title>Sea anemone genome reveals ancestral eumetazoan gene repertoire and genomic organization.</title>
        <authorList>
            <person name="Putnam N.H."/>
            <person name="Srivastava M."/>
            <person name="Hellsten U."/>
            <person name="Dirks B."/>
            <person name="Chapman J."/>
            <person name="Salamov A."/>
            <person name="Terry A."/>
            <person name="Shapiro H."/>
            <person name="Lindquist E."/>
            <person name="Kapitonov V.V."/>
            <person name="Jurka J."/>
            <person name="Genikhovich G."/>
            <person name="Grigoriev I.V."/>
            <person name="Lucas S.M."/>
            <person name="Steele R.E."/>
            <person name="Finnerty J.R."/>
            <person name="Technau U."/>
            <person name="Martindale M.Q."/>
            <person name="Rokhsar D.S."/>
        </authorList>
    </citation>
    <scope>NUCLEOTIDE SEQUENCE [LARGE SCALE GENOMIC DNA]</scope>
    <source>
        <strain evidence="3">CH2 X CH6</strain>
    </source>
</reference>